<comment type="caution">
    <text evidence="1">The sequence shown here is derived from an EMBL/GenBank/DDBJ whole genome shotgun (WGS) entry which is preliminary data.</text>
</comment>
<name>A0AC61REG3_9FIRM</name>
<evidence type="ECO:0000313" key="1">
    <source>
        <dbReference type="EMBL" id="TGY67329.1"/>
    </source>
</evidence>
<keyword evidence="2" id="KW-1185">Reference proteome</keyword>
<dbReference type="Proteomes" id="UP000308836">
    <property type="component" value="Unassembled WGS sequence"/>
</dbReference>
<organism evidence="1 2">
    <name type="scientific">Dubosiella muris</name>
    <dbReference type="NCBI Taxonomy" id="3038133"/>
    <lineage>
        <taxon>Bacteria</taxon>
        <taxon>Bacillati</taxon>
        <taxon>Bacillota</taxon>
        <taxon>Erysipelotrichia</taxon>
        <taxon>Erysipelotrichales</taxon>
        <taxon>Erysipelotrichaceae</taxon>
        <taxon>Dubosiella</taxon>
    </lineage>
</organism>
<dbReference type="EMBL" id="SRYG01000001">
    <property type="protein sequence ID" value="TGY67329.1"/>
    <property type="molecule type" value="Genomic_DNA"/>
</dbReference>
<sequence length="319" mass="36335">MRQSHASHSDSGNLDLSQLSFFHFSSLFSCFYCAESRKFCTMHINKATMRAMNSEKKEGSSMFTLEQPEQLLAVERDQTLSRAARSLAVSQPTLTRSMQALERALGVPLFSRTKNQIILNEAGKKTAAFARDVLKQCEQFQNELADTPIRIGSLAPMPLEHLRNQIRQANPRRAVEAKMADGNTLLRGLEEGSFDQIILDAWPRTKRFSCKVFETETLFILVKQGHRFWNRQTIDFETLNGETMLLNTQIGSWESLVREKMPDSTFLMQTDLQALNVVRRHSSLPSFVSNFTPYTLASNERMIPLVDSEATKTFLLVTR</sequence>
<reference evidence="1" key="1">
    <citation type="submission" date="2019-04" db="EMBL/GenBank/DDBJ databases">
        <title>Microbes associate with the intestines of laboratory mice.</title>
        <authorList>
            <person name="Navarre W."/>
            <person name="Wong E."/>
            <person name="Huang K."/>
            <person name="Tropini C."/>
            <person name="Ng K."/>
            <person name="Yu B."/>
        </authorList>
    </citation>
    <scope>NUCLEOTIDE SEQUENCE</scope>
    <source>
        <strain evidence="1">NM09_H32</strain>
    </source>
</reference>
<proteinExistence type="predicted"/>
<gene>
    <name evidence="1" type="ORF">E5336_00725</name>
</gene>
<evidence type="ECO:0000313" key="2">
    <source>
        <dbReference type="Proteomes" id="UP000308836"/>
    </source>
</evidence>
<protein>
    <submittedName>
        <fullName evidence="1">LysR family transcriptional regulator</fullName>
    </submittedName>
</protein>
<accession>A0AC61REG3</accession>